<dbReference type="SUPFAM" id="SSF56349">
    <property type="entry name" value="DNA breaking-rejoining enzymes"/>
    <property type="match status" value="1"/>
</dbReference>
<evidence type="ECO:0000256" key="5">
    <source>
        <dbReference type="SAM" id="MobiDB-lite"/>
    </source>
</evidence>
<dbReference type="Gene3D" id="1.10.443.10">
    <property type="entry name" value="Intergrase catalytic core"/>
    <property type="match status" value="1"/>
</dbReference>
<dbReference type="EMBL" id="JACHOP010000045">
    <property type="protein sequence ID" value="MBB5760345.1"/>
    <property type="molecule type" value="Genomic_DNA"/>
</dbReference>
<evidence type="ECO:0000313" key="7">
    <source>
        <dbReference type="EMBL" id="MBB5760345.1"/>
    </source>
</evidence>
<evidence type="ECO:0000256" key="1">
    <source>
        <dbReference type="ARBA" id="ARBA00008857"/>
    </source>
</evidence>
<evidence type="ECO:0000256" key="2">
    <source>
        <dbReference type="ARBA" id="ARBA00022908"/>
    </source>
</evidence>
<proteinExistence type="inferred from homology"/>
<dbReference type="GO" id="GO:0006310">
    <property type="term" value="P:DNA recombination"/>
    <property type="evidence" value="ECO:0007669"/>
    <property type="project" value="UniProtKB-KW"/>
</dbReference>
<dbReference type="RefSeq" id="WP_183574231.1">
    <property type="nucleotide sequence ID" value="NZ_JACHOP010000045.1"/>
</dbReference>
<dbReference type="PROSITE" id="PS51898">
    <property type="entry name" value="TYR_RECOMBINASE"/>
    <property type="match status" value="1"/>
</dbReference>
<keyword evidence="8" id="KW-1185">Reference proteome</keyword>
<sequence>MRVDLPGINTVRKKLADGTVRTYHYHRATGTRLQGKPGSAEFIRSFDEAGRAAALARSSGTVEWLIRGYKESGSWKKLAASTREIGTFDLNACEERWGSTSLKIVENPRSRPAFLDWHDELAAQHPRAADAKLGRLARVFAWGVDRGHIKHNPIATFERAYRSGRAELIWLPDHVARFQAVALPELALALMLALHTGQRQGDLLRLPWSAWDGTAITLRQGKGRRLIYVPATRALKAALDAAPRRATTILVTARGRAWGKRNFHDEWSAAFAKARINDDLHFHDLRGTAVTMLAEAGCTVPEIATITGHSQAHAQKILDRYLARTRALAVSAIAKLDEHRRNRELQTDVQTGSESPGADEAKSL</sequence>
<dbReference type="InterPro" id="IPR010998">
    <property type="entry name" value="Integrase_recombinase_N"/>
</dbReference>
<keyword evidence="3" id="KW-0238">DNA-binding</keyword>
<reference evidence="7 8" key="1">
    <citation type="submission" date="2020-08" db="EMBL/GenBank/DDBJ databases">
        <title>Genomic Encyclopedia of Type Strains, Phase IV (KMG-IV): sequencing the most valuable type-strain genomes for metagenomic binning, comparative biology and taxonomic classification.</title>
        <authorList>
            <person name="Goeker M."/>
        </authorList>
    </citation>
    <scope>NUCLEOTIDE SEQUENCE [LARGE SCALE GENOMIC DNA]</scope>
    <source>
        <strain evidence="7 8">DSM 2163</strain>
    </source>
</reference>
<organism evidence="7 8">
    <name type="scientific">Methylorubrum rhodinum</name>
    <dbReference type="NCBI Taxonomy" id="29428"/>
    <lineage>
        <taxon>Bacteria</taxon>
        <taxon>Pseudomonadati</taxon>
        <taxon>Pseudomonadota</taxon>
        <taxon>Alphaproteobacteria</taxon>
        <taxon>Hyphomicrobiales</taxon>
        <taxon>Methylobacteriaceae</taxon>
        <taxon>Methylorubrum</taxon>
    </lineage>
</organism>
<gene>
    <name evidence="7" type="ORF">HNR00_005094</name>
</gene>
<dbReference type="GO" id="GO:0015074">
    <property type="term" value="P:DNA integration"/>
    <property type="evidence" value="ECO:0007669"/>
    <property type="project" value="UniProtKB-KW"/>
</dbReference>
<dbReference type="InterPro" id="IPR011010">
    <property type="entry name" value="DNA_brk_join_enz"/>
</dbReference>
<comment type="similarity">
    <text evidence="1">Belongs to the 'phage' integrase family.</text>
</comment>
<dbReference type="Pfam" id="PF00589">
    <property type="entry name" value="Phage_integrase"/>
    <property type="match status" value="1"/>
</dbReference>
<name>A0A840ZTI1_9HYPH</name>
<keyword evidence="4" id="KW-0233">DNA recombination</keyword>
<dbReference type="PANTHER" id="PTHR30349:SF64">
    <property type="entry name" value="PROPHAGE INTEGRASE INTD-RELATED"/>
    <property type="match status" value="1"/>
</dbReference>
<dbReference type="InterPro" id="IPR050090">
    <property type="entry name" value="Tyrosine_recombinase_XerCD"/>
</dbReference>
<dbReference type="InterPro" id="IPR002104">
    <property type="entry name" value="Integrase_catalytic"/>
</dbReference>
<protein>
    <submittedName>
        <fullName evidence="7">Integrase</fullName>
    </submittedName>
</protein>
<keyword evidence="2" id="KW-0229">DNA integration</keyword>
<comment type="caution">
    <text evidence="7">The sequence shown here is derived from an EMBL/GenBank/DDBJ whole genome shotgun (WGS) entry which is preliminary data.</text>
</comment>
<dbReference type="InterPro" id="IPR013762">
    <property type="entry name" value="Integrase-like_cat_sf"/>
</dbReference>
<dbReference type="Gene3D" id="1.10.150.130">
    <property type="match status" value="1"/>
</dbReference>
<dbReference type="GO" id="GO:0003677">
    <property type="term" value="F:DNA binding"/>
    <property type="evidence" value="ECO:0007669"/>
    <property type="project" value="UniProtKB-KW"/>
</dbReference>
<accession>A0A840ZTI1</accession>
<feature type="region of interest" description="Disordered" evidence="5">
    <location>
        <begin position="343"/>
        <end position="364"/>
    </location>
</feature>
<dbReference type="AlphaFoldDB" id="A0A840ZTI1"/>
<evidence type="ECO:0000256" key="3">
    <source>
        <dbReference type="ARBA" id="ARBA00023125"/>
    </source>
</evidence>
<dbReference type="PANTHER" id="PTHR30349">
    <property type="entry name" value="PHAGE INTEGRASE-RELATED"/>
    <property type="match status" value="1"/>
</dbReference>
<evidence type="ECO:0000259" key="6">
    <source>
        <dbReference type="PROSITE" id="PS51898"/>
    </source>
</evidence>
<evidence type="ECO:0000256" key="4">
    <source>
        <dbReference type="ARBA" id="ARBA00023172"/>
    </source>
</evidence>
<feature type="domain" description="Tyr recombinase" evidence="6">
    <location>
        <begin position="165"/>
        <end position="335"/>
    </location>
</feature>
<evidence type="ECO:0000313" key="8">
    <source>
        <dbReference type="Proteomes" id="UP000583454"/>
    </source>
</evidence>
<dbReference type="Proteomes" id="UP000583454">
    <property type="component" value="Unassembled WGS sequence"/>
</dbReference>